<protein>
    <submittedName>
        <fullName evidence="3">Flavodoxin reductase</fullName>
    </submittedName>
</protein>
<dbReference type="CDD" id="cd06196">
    <property type="entry name" value="FNR_like_1"/>
    <property type="match status" value="1"/>
</dbReference>
<dbReference type="Pfam" id="PF00970">
    <property type="entry name" value="FAD_binding_6"/>
    <property type="match status" value="1"/>
</dbReference>
<dbReference type="PRINTS" id="PR00371">
    <property type="entry name" value="FPNCR"/>
</dbReference>
<evidence type="ECO:0000256" key="1">
    <source>
        <dbReference type="ARBA" id="ARBA00034078"/>
    </source>
</evidence>
<comment type="cofactor">
    <cofactor evidence="1">
        <name>[2Fe-2S] cluster</name>
        <dbReference type="ChEBI" id="CHEBI:190135"/>
    </cofactor>
</comment>
<dbReference type="InterPro" id="IPR001709">
    <property type="entry name" value="Flavoprot_Pyr_Nucl_cyt_Rdtase"/>
</dbReference>
<comment type="caution">
    <text evidence="3">The sequence shown here is derived from an EMBL/GenBank/DDBJ whole genome shotgun (WGS) entry which is preliminary data.</text>
</comment>
<organism evidence="3 4">
    <name type="scientific">Maritimibacter fusiformis</name>
    <dbReference type="NCBI Taxonomy" id="2603819"/>
    <lineage>
        <taxon>Bacteria</taxon>
        <taxon>Pseudomonadati</taxon>
        <taxon>Pseudomonadota</taxon>
        <taxon>Alphaproteobacteria</taxon>
        <taxon>Rhodobacterales</taxon>
        <taxon>Roseobacteraceae</taxon>
        <taxon>Maritimibacter</taxon>
    </lineage>
</organism>
<sequence length="222" mass="24838">MTHILTLNQIEPVTHDVHCLRFDKPERFTFEPGQAVELALDRDGWRDEARPFTMTSLPEDDFLEFTIKSYPDHGGVTEQIGKMRPGDKVIVGDVFGAITDAGPGVFIAGGAGVTPFIAILRRRQRDDALDGCTLIFSNRLEKDIIRREEFEGMDGLKTVFTVTDEAVDGLFNRMIDGDMLDDVLEDYDRRFYVCGPPPMIDAVVQTLKDKGVPDGRITIETA</sequence>
<dbReference type="EMBL" id="VSIY01000015">
    <property type="protein sequence ID" value="TYB77764.1"/>
    <property type="molecule type" value="Genomic_DNA"/>
</dbReference>
<evidence type="ECO:0000313" key="4">
    <source>
        <dbReference type="Proteomes" id="UP000322080"/>
    </source>
</evidence>
<accession>A0A5D0RAZ9</accession>
<dbReference type="SUPFAM" id="SSF63380">
    <property type="entry name" value="Riboflavin synthase domain-like"/>
    <property type="match status" value="1"/>
</dbReference>
<evidence type="ECO:0000259" key="2">
    <source>
        <dbReference type="PROSITE" id="PS51384"/>
    </source>
</evidence>
<dbReference type="Proteomes" id="UP000322080">
    <property type="component" value="Unassembled WGS sequence"/>
</dbReference>
<dbReference type="InterPro" id="IPR001433">
    <property type="entry name" value="OxRdtase_FAD/NAD-bd"/>
</dbReference>
<dbReference type="Gene3D" id="2.40.30.10">
    <property type="entry name" value="Translation factors"/>
    <property type="match status" value="1"/>
</dbReference>
<feature type="domain" description="FAD-binding FR-type" evidence="2">
    <location>
        <begin position="1"/>
        <end position="101"/>
    </location>
</feature>
<reference evidence="3 4" key="1">
    <citation type="submission" date="2019-08" db="EMBL/GenBank/DDBJ databases">
        <title>Identification of a novel species of the genus Boseongicola.</title>
        <authorList>
            <person name="Zhang X.-Q."/>
        </authorList>
    </citation>
    <scope>NUCLEOTIDE SEQUENCE [LARGE SCALE GENOMIC DNA]</scope>
    <source>
        <strain evidence="3 4">HY14</strain>
    </source>
</reference>
<dbReference type="PRINTS" id="PR00410">
    <property type="entry name" value="PHEHYDRXLASE"/>
</dbReference>
<dbReference type="Gene3D" id="3.40.50.80">
    <property type="entry name" value="Nucleotide-binding domain of ferredoxin-NADP reductase (FNR) module"/>
    <property type="match status" value="1"/>
</dbReference>
<evidence type="ECO:0000313" key="3">
    <source>
        <dbReference type="EMBL" id="TYB77764.1"/>
    </source>
</evidence>
<dbReference type="InterPro" id="IPR039261">
    <property type="entry name" value="FNR_nucleotide-bd"/>
</dbReference>
<dbReference type="InterPro" id="IPR008333">
    <property type="entry name" value="Cbr1-like_FAD-bd_dom"/>
</dbReference>
<dbReference type="AlphaFoldDB" id="A0A5D0RAZ9"/>
<gene>
    <name evidence="3" type="ORF">FVF75_16045</name>
</gene>
<dbReference type="PANTHER" id="PTHR47354">
    <property type="entry name" value="NADH OXIDOREDUCTASE HCR"/>
    <property type="match status" value="1"/>
</dbReference>
<dbReference type="PROSITE" id="PS51384">
    <property type="entry name" value="FAD_FR"/>
    <property type="match status" value="1"/>
</dbReference>
<dbReference type="RefSeq" id="WP_148379802.1">
    <property type="nucleotide sequence ID" value="NZ_VSIY01000015.1"/>
</dbReference>
<name>A0A5D0RAZ9_9RHOB</name>
<dbReference type="InterPro" id="IPR017938">
    <property type="entry name" value="Riboflavin_synthase-like_b-brl"/>
</dbReference>
<dbReference type="InterPro" id="IPR017927">
    <property type="entry name" value="FAD-bd_FR_type"/>
</dbReference>
<proteinExistence type="predicted"/>
<keyword evidence="4" id="KW-1185">Reference proteome</keyword>
<dbReference type="Pfam" id="PF00175">
    <property type="entry name" value="NAD_binding_1"/>
    <property type="match status" value="1"/>
</dbReference>
<dbReference type="PANTHER" id="PTHR47354:SF5">
    <property type="entry name" value="PROTEIN RFBI"/>
    <property type="match status" value="1"/>
</dbReference>
<dbReference type="InterPro" id="IPR050415">
    <property type="entry name" value="MRET"/>
</dbReference>
<dbReference type="GO" id="GO:0016491">
    <property type="term" value="F:oxidoreductase activity"/>
    <property type="evidence" value="ECO:0007669"/>
    <property type="project" value="InterPro"/>
</dbReference>
<dbReference type="SUPFAM" id="SSF52343">
    <property type="entry name" value="Ferredoxin reductase-like, C-terminal NADP-linked domain"/>
    <property type="match status" value="1"/>
</dbReference>